<dbReference type="AlphaFoldDB" id="A0AAN5AP30"/>
<organism evidence="1 2">
    <name type="scientific">Persicobacter diffluens</name>
    <dbReference type="NCBI Taxonomy" id="981"/>
    <lineage>
        <taxon>Bacteria</taxon>
        <taxon>Pseudomonadati</taxon>
        <taxon>Bacteroidota</taxon>
        <taxon>Cytophagia</taxon>
        <taxon>Cytophagales</taxon>
        <taxon>Persicobacteraceae</taxon>
        <taxon>Persicobacter</taxon>
    </lineage>
</organism>
<dbReference type="Proteomes" id="UP001310022">
    <property type="component" value="Unassembled WGS sequence"/>
</dbReference>
<comment type="caution">
    <text evidence="1">The sequence shown here is derived from an EMBL/GenBank/DDBJ whole genome shotgun (WGS) entry which is preliminary data.</text>
</comment>
<evidence type="ECO:0000313" key="1">
    <source>
        <dbReference type="EMBL" id="GJM63388.1"/>
    </source>
</evidence>
<dbReference type="InterPro" id="IPR053841">
    <property type="entry name" value="MksE"/>
</dbReference>
<name>A0AAN5AP30_9BACT</name>
<evidence type="ECO:0000313" key="2">
    <source>
        <dbReference type="Proteomes" id="UP001310022"/>
    </source>
</evidence>
<protein>
    <submittedName>
        <fullName evidence="1">Uncharacterized protein</fullName>
    </submittedName>
</protein>
<dbReference type="Pfam" id="PF21980">
    <property type="entry name" value="MksE"/>
    <property type="match status" value="1"/>
</dbReference>
<dbReference type="EMBL" id="BQKE01000002">
    <property type="protein sequence ID" value="GJM63388.1"/>
    <property type="molecule type" value="Genomic_DNA"/>
</dbReference>
<dbReference type="RefSeq" id="WP_338238557.1">
    <property type="nucleotide sequence ID" value="NZ_BQKE01000002.1"/>
</dbReference>
<proteinExistence type="predicted"/>
<keyword evidence="2" id="KW-1185">Reference proteome</keyword>
<reference evidence="1 2" key="1">
    <citation type="submission" date="2021-12" db="EMBL/GenBank/DDBJ databases">
        <title>Genome sequencing of bacteria with rrn-lacking chromosome and rrn-plasmid.</title>
        <authorList>
            <person name="Anda M."/>
            <person name="Iwasaki W."/>
        </authorList>
    </citation>
    <scope>NUCLEOTIDE SEQUENCE [LARGE SCALE GENOMIC DNA]</scope>
    <source>
        <strain evidence="1 2">NBRC 15940</strain>
    </source>
</reference>
<accession>A0AAN5AP30</accession>
<gene>
    <name evidence="1" type="ORF">PEDI_39400</name>
</gene>
<sequence>MKYKAIIFERLSKGKFINSNLKSDRPLFDFVEEHFESLFQDFEELNFVLQRGDGFYYFSRTESKATLERKLKTAFKWIDYMDFFKTYNSSFSAGIRFSITGISGEMKVNTALKEKLRALHKGSKLESELEMLTKMVDALEAEGFIVLEDAYESTYRVLSSWSYLEELILKIDITEDLHTS</sequence>